<dbReference type="PANTHER" id="PTHR32071">
    <property type="entry name" value="TRANSCRIPTIONAL REGULATORY PROTEIN"/>
    <property type="match status" value="1"/>
</dbReference>
<evidence type="ECO:0000259" key="6">
    <source>
        <dbReference type="PROSITE" id="PS50045"/>
    </source>
</evidence>
<protein>
    <submittedName>
        <fullName evidence="7">AAA family ATPase</fullName>
    </submittedName>
</protein>
<keyword evidence="4" id="KW-0238">DNA-binding</keyword>
<dbReference type="InterPro" id="IPR025943">
    <property type="entry name" value="Sigma_54_int_dom_ATP-bd_2"/>
</dbReference>
<evidence type="ECO:0000256" key="4">
    <source>
        <dbReference type="ARBA" id="ARBA00023125"/>
    </source>
</evidence>
<evidence type="ECO:0000256" key="3">
    <source>
        <dbReference type="ARBA" id="ARBA00023015"/>
    </source>
</evidence>
<name>A0ABY3ENW4_9BURK</name>
<dbReference type="InterPro" id="IPR002197">
    <property type="entry name" value="HTH_Fis"/>
</dbReference>
<dbReference type="InterPro" id="IPR003593">
    <property type="entry name" value="AAA+_ATPase"/>
</dbReference>
<dbReference type="InterPro" id="IPR002078">
    <property type="entry name" value="Sigma_54_int"/>
</dbReference>
<dbReference type="SUPFAM" id="SSF52540">
    <property type="entry name" value="P-loop containing nucleoside triphosphate hydrolases"/>
    <property type="match status" value="1"/>
</dbReference>
<dbReference type="Gene3D" id="1.10.8.60">
    <property type="match status" value="1"/>
</dbReference>
<dbReference type="EMBL" id="VCIZ01000005">
    <property type="protein sequence ID" value="TSP12658.1"/>
    <property type="molecule type" value="Genomic_DNA"/>
</dbReference>
<dbReference type="InterPro" id="IPR025944">
    <property type="entry name" value="Sigma_54_int_dom_CS"/>
</dbReference>
<reference evidence="7 8" key="1">
    <citation type="submission" date="2019-05" db="EMBL/GenBank/DDBJ databases">
        <title>Whole genome sequence analysis of Cupriavidus campinensis S14E4C strain.</title>
        <authorList>
            <person name="Abbaszade G."/>
            <person name="Szabo A."/>
            <person name="Toumi M."/>
            <person name="Toth E."/>
        </authorList>
    </citation>
    <scope>NUCLEOTIDE SEQUENCE [LARGE SCALE GENOMIC DNA]</scope>
    <source>
        <strain evidence="7 8">S14E4C</strain>
    </source>
</reference>
<dbReference type="PROSITE" id="PS00675">
    <property type="entry name" value="SIGMA54_INTERACT_1"/>
    <property type="match status" value="1"/>
</dbReference>
<feature type="domain" description="Sigma-54 factor interaction" evidence="6">
    <location>
        <begin position="164"/>
        <end position="394"/>
    </location>
</feature>
<gene>
    <name evidence="7" type="ORF">FGG12_10575</name>
</gene>
<keyword evidence="2" id="KW-0067">ATP-binding</keyword>
<dbReference type="Gene3D" id="1.10.10.60">
    <property type="entry name" value="Homeodomain-like"/>
    <property type="match status" value="1"/>
</dbReference>
<dbReference type="InterPro" id="IPR035965">
    <property type="entry name" value="PAS-like_dom_sf"/>
</dbReference>
<evidence type="ECO:0000313" key="7">
    <source>
        <dbReference type="EMBL" id="TSP12658.1"/>
    </source>
</evidence>
<dbReference type="PANTHER" id="PTHR32071:SF99">
    <property type="entry name" value="TRANSCRIPTIONAL REGULATORY PROTEIN"/>
    <property type="match status" value="1"/>
</dbReference>
<accession>A0ABY3ENW4</accession>
<dbReference type="InterPro" id="IPR000014">
    <property type="entry name" value="PAS"/>
</dbReference>
<keyword evidence="8" id="KW-1185">Reference proteome</keyword>
<keyword evidence="5" id="KW-0804">Transcription</keyword>
<evidence type="ECO:0000256" key="2">
    <source>
        <dbReference type="ARBA" id="ARBA00022840"/>
    </source>
</evidence>
<proteinExistence type="predicted"/>
<comment type="caution">
    <text evidence="7">The sequence shown here is derived from an EMBL/GenBank/DDBJ whole genome shotgun (WGS) entry which is preliminary data.</text>
</comment>
<dbReference type="SMART" id="SM00382">
    <property type="entry name" value="AAA"/>
    <property type="match status" value="1"/>
</dbReference>
<dbReference type="Gene3D" id="3.30.450.20">
    <property type="entry name" value="PAS domain"/>
    <property type="match status" value="1"/>
</dbReference>
<organism evidence="7 8">
    <name type="scientific">Cupriavidus campinensis</name>
    <dbReference type="NCBI Taxonomy" id="151783"/>
    <lineage>
        <taxon>Bacteria</taxon>
        <taxon>Pseudomonadati</taxon>
        <taxon>Pseudomonadota</taxon>
        <taxon>Betaproteobacteria</taxon>
        <taxon>Burkholderiales</taxon>
        <taxon>Burkholderiaceae</taxon>
        <taxon>Cupriavidus</taxon>
    </lineage>
</organism>
<dbReference type="InterPro" id="IPR027417">
    <property type="entry name" value="P-loop_NTPase"/>
</dbReference>
<dbReference type="PROSITE" id="PS00688">
    <property type="entry name" value="SIGMA54_INTERACT_3"/>
    <property type="match status" value="1"/>
</dbReference>
<dbReference type="Pfam" id="PF00158">
    <property type="entry name" value="Sigma54_activat"/>
    <property type="match status" value="1"/>
</dbReference>
<dbReference type="Gene3D" id="3.40.50.300">
    <property type="entry name" value="P-loop containing nucleotide triphosphate hydrolases"/>
    <property type="match status" value="1"/>
</dbReference>
<dbReference type="PROSITE" id="PS50045">
    <property type="entry name" value="SIGMA54_INTERACT_4"/>
    <property type="match status" value="1"/>
</dbReference>
<dbReference type="InterPro" id="IPR025662">
    <property type="entry name" value="Sigma_54_int_dom_ATP-bd_1"/>
</dbReference>
<evidence type="ECO:0000256" key="5">
    <source>
        <dbReference type="ARBA" id="ARBA00023163"/>
    </source>
</evidence>
<keyword evidence="1" id="KW-0547">Nucleotide-binding</keyword>
<dbReference type="Pfam" id="PF25601">
    <property type="entry name" value="AAA_lid_14"/>
    <property type="match status" value="1"/>
</dbReference>
<dbReference type="SUPFAM" id="SSF46689">
    <property type="entry name" value="Homeodomain-like"/>
    <property type="match status" value="1"/>
</dbReference>
<dbReference type="InterPro" id="IPR013656">
    <property type="entry name" value="PAS_4"/>
</dbReference>
<keyword evidence="3" id="KW-0805">Transcription regulation</keyword>
<dbReference type="CDD" id="cd00009">
    <property type="entry name" value="AAA"/>
    <property type="match status" value="1"/>
</dbReference>
<dbReference type="PROSITE" id="PS00676">
    <property type="entry name" value="SIGMA54_INTERACT_2"/>
    <property type="match status" value="1"/>
</dbReference>
<sequence>MQKIAEPGGALLLDYDYVARRAMASLFRTFENFSEGTFVVDDHARVVWINKRYAARFGFSNPQEAIGRDCEQVIPNSLMREVVTTGKPILLDILETDSDTMIVTRLPIKDDDGRTIGAVGFALFDELKSLTPLFAHYSRVQAELAAARRSLDQARRAKYTFASFIGTSPAAQEVKRQARRAARVESPVLLLGETGTGKELLAHGIHAGSTRAEQPLVTVNVAAIPETLLEVEFFGAAPGAYTGVDRKGRIGKFELANGGTLLLDEVGDMPLMLQSKLLRALQDKEFEPLGSNRIVRADVRIIAATSADLHALVAAGKFRADLYYRLNVLTIELPPLRERRADLLLLANAIIEELCIKADRNPPGLRQDALQLLGEYDWPGNVRELHNVLERVVMLCDEDSIDAATLAPLLDRRLPATLVPASLEAPAAVAAVSTDVQTDAPTDAPTDVSIDVSIDAPTAPALPEPPPQTYAAAMAGFEAAFLQQALDACGGRVADAAARIGISRAAFYKKLAALKPASAA</sequence>
<dbReference type="RefSeq" id="WP_144197627.1">
    <property type="nucleotide sequence ID" value="NZ_VCIZ01000005.1"/>
</dbReference>
<dbReference type="SUPFAM" id="SSF55785">
    <property type="entry name" value="PYP-like sensor domain (PAS domain)"/>
    <property type="match status" value="1"/>
</dbReference>
<evidence type="ECO:0000256" key="1">
    <source>
        <dbReference type="ARBA" id="ARBA00022741"/>
    </source>
</evidence>
<evidence type="ECO:0000313" key="8">
    <source>
        <dbReference type="Proteomes" id="UP000318943"/>
    </source>
</evidence>
<dbReference type="InterPro" id="IPR009057">
    <property type="entry name" value="Homeodomain-like_sf"/>
</dbReference>
<dbReference type="Pfam" id="PF08448">
    <property type="entry name" value="PAS_4"/>
    <property type="match status" value="1"/>
</dbReference>
<dbReference type="InterPro" id="IPR058031">
    <property type="entry name" value="AAA_lid_NorR"/>
</dbReference>
<dbReference type="Proteomes" id="UP000318943">
    <property type="component" value="Unassembled WGS sequence"/>
</dbReference>
<dbReference type="CDD" id="cd00130">
    <property type="entry name" value="PAS"/>
    <property type="match status" value="1"/>
</dbReference>
<dbReference type="Pfam" id="PF02954">
    <property type="entry name" value="HTH_8"/>
    <property type="match status" value="1"/>
</dbReference>